<dbReference type="GO" id="GO:0005886">
    <property type="term" value="C:plasma membrane"/>
    <property type="evidence" value="ECO:0007669"/>
    <property type="project" value="TreeGrafter"/>
</dbReference>
<evidence type="ECO:0000256" key="1">
    <source>
        <dbReference type="ARBA" id="ARBA00000085"/>
    </source>
</evidence>
<evidence type="ECO:0000256" key="7">
    <source>
        <dbReference type="ARBA" id="ARBA00022989"/>
    </source>
</evidence>
<evidence type="ECO:0000313" key="11">
    <source>
        <dbReference type="Proteomes" id="UP000319828"/>
    </source>
</evidence>
<evidence type="ECO:0000256" key="6">
    <source>
        <dbReference type="ARBA" id="ARBA00022777"/>
    </source>
</evidence>
<dbReference type="InterPro" id="IPR003594">
    <property type="entry name" value="HATPase_dom"/>
</dbReference>
<keyword evidence="5 8" id="KW-0812">Transmembrane</keyword>
<evidence type="ECO:0000256" key="4">
    <source>
        <dbReference type="ARBA" id="ARBA00022679"/>
    </source>
</evidence>
<dbReference type="Gene3D" id="3.30.565.10">
    <property type="entry name" value="Histidine kinase-like ATPase, C-terminal domain"/>
    <property type="match status" value="1"/>
</dbReference>
<gene>
    <name evidence="10" type="ORF">FOF44_16495</name>
</gene>
<comment type="catalytic activity">
    <reaction evidence="1">
        <text>ATP + protein L-histidine = ADP + protein N-phospho-L-histidine.</text>
        <dbReference type="EC" id="2.7.13.3"/>
    </reaction>
</comment>
<dbReference type="InterPro" id="IPR036890">
    <property type="entry name" value="HATPase_C_sf"/>
</dbReference>
<dbReference type="Pfam" id="PF02518">
    <property type="entry name" value="HATPase_c"/>
    <property type="match status" value="1"/>
</dbReference>
<keyword evidence="4" id="KW-0808">Transferase</keyword>
<keyword evidence="8" id="KW-0472">Membrane</keyword>
<dbReference type="Pfam" id="PF00512">
    <property type="entry name" value="HisKA"/>
    <property type="match status" value="1"/>
</dbReference>
<evidence type="ECO:0000313" key="10">
    <source>
        <dbReference type="EMBL" id="TVO32887.1"/>
    </source>
</evidence>
<reference evidence="10 11" key="1">
    <citation type="submission" date="2019-07" db="EMBL/GenBank/DDBJ databases">
        <title>The draft genome sequence of Vibrio algivorus M1486.</title>
        <authorList>
            <person name="Meng X."/>
        </authorList>
    </citation>
    <scope>NUCLEOTIDE SEQUENCE [LARGE SCALE GENOMIC DNA]</scope>
    <source>
        <strain evidence="10 11">M1486</strain>
    </source>
</reference>
<dbReference type="EMBL" id="VMKJ01000051">
    <property type="protein sequence ID" value="TVO32887.1"/>
    <property type="molecule type" value="Genomic_DNA"/>
</dbReference>
<feature type="domain" description="Histidine kinase" evidence="9">
    <location>
        <begin position="259"/>
        <end position="467"/>
    </location>
</feature>
<dbReference type="SUPFAM" id="SSF55874">
    <property type="entry name" value="ATPase domain of HSP90 chaperone/DNA topoisomerase II/histidine kinase"/>
    <property type="match status" value="1"/>
</dbReference>
<dbReference type="CDD" id="cd00082">
    <property type="entry name" value="HisKA"/>
    <property type="match status" value="1"/>
</dbReference>
<evidence type="ECO:0000256" key="8">
    <source>
        <dbReference type="SAM" id="Phobius"/>
    </source>
</evidence>
<dbReference type="InterPro" id="IPR003661">
    <property type="entry name" value="HisK_dim/P_dom"/>
</dbReference>
<sequence>MYKQSQTSSIKRNLVNSISLVFGIIIFAVYLSVDLSLDSWVDKQFDKSLINKANYMKSLVKVSGDRLSFDDEHLSEFQEDEDVHFYQLWSSSGSFKRSKSLVQYPQIDLLQLSLPLNTNQLLDVTLPNGEEGRAFISYFLPESEQLSATHEHPAYLALYQSSRSSESMLVLIDILLIVTFFISIVVMRYIAIRIVDKGLKPLQTMNAQIKKIGIDQSSVTELPEPDLQFDEIEPIRKELNAFIKANQVFLQNEKRLTGDIAHELKTPIAEIMSLSEIYIRYPEDERIGATYKQDMLKIAQRMKKIVDNLLLLQKTSSATIQIELEAIDLYQLISEVIAELTFKYSDADSRIQILIDKPLIFGDSFSLHTILQNLIDNALFYSPEGSQITISLVTKQSNLVLEVRNQVCTVLTEQDIAQLLEPMYQADQSRTSNDRYGLGLSIVNNLCRLNDYQLDVVYQEREIGFRIQGIEHHSAEIRKEI</sequence>
<dbReference type="CDD" id="cd00075">
    <property type="entry name" value="HATPase"/>
    <property type="match status" value="1"/>
</dbReference>
<dbReference type="PROSITE" id="PS50109">
    <property type="entry name" value="HIS_KIN"/>
    <property type="match status" value="1"/>
</dbReference>
<comment type="caution">
    <text evidence="10">The sequence shown here is derived from an EMBL/GenBank/DDBJ whole genome shotgun (WGS) entry which is preliminary data.</text>
</comment>
<evidence type="ECO:0000256" key="3">
    <source>
        <dbReference type="ARBA" id="ARBA00022553"/>
    </source>
</evidence>
<dbReference type="RefSeq" id="WP_144389074.1">
    <property type="nucleotide sequence ID" value="NZ_CANNCB010000057.1"/>
</dbReference>
<proteinExistence type="predicted"/>
<dbReference type="InterPro" id="IPR050428">
    <property type="entry name" value="TCS_sensor_his_kinase"/>
</dbReference>
<dbReference type="PANTHER" id="PTHR45436">
    <property type="entry name" value="SENSOR HISTIDINE KINASE YKOH"/>
    <property type="match status" value="1"/>
</dbReference>
<dbReference type="SMART" id="SM00387">
    <property type="entry name" value="HATPase_c"/>
    <property type="match status" value="1"/>
</dbReference>
<evidence type="ECO:0000256" key="5">
    <source>
        <dbReference type="ARBA" id="ARBA00022692"/>
    </source>
</evidence>
<dbReference type="GO" id="GO:0000155">
    <property type="term" value="F:phosphorelay sensor kinase activity"/>
    <property type="evidence" value="ECO:0007669"/>
    <property type="project" value="InterPro"/>
</dbReference>
<keyword evidence="3" id="KW-0597">Phosphoprotein</keyword>
<organism evidence="10 11">
    <name type="scientific">Vibrio algivorus</name>
    <dbReference type="NCBI Taxonomy" id="1667024"/>
    <lineage>
        <taxon>Bacteria</taxon>
        <taxon>Pseudomonadati</taxon>
        <taxon>Pseudomonadota</taxon>
        <taxon>Gammaproteobacteria</taxon>
        <taxon>Vibrionales</taxon>
        <taxon>Vibrionaceae</taxon>
        <taxon>Vibrio</taxon>
    </lineage>
</organism>
<dbReference type="SMART" id="SM00388">
    <property type="entry name" value="HisKA"/>
    <property type="match status" value="1"/>
</dbReference>
<keyword evidence="6 10" id="KW-0418">Kinase</keyword>
<feature type="transmembrane region" description="Helical" evidence="8">
    <location>
        <begin position="168"/>
        <end position="191"/>
    </location>
</feature>
<dbReference type="EC" id="2.7.13.3" evidence="2"/>
<dbReference type="PANTHER" id="PTHR45436:SF5">
    <property type="entry name" value="SENSOR HISTIDINE KINASE TRCS"/>
    <property type="match status" value="1"/>
</dbReference>
<dbReference type="OrthoDB" id="9804645at2"/>
<dbReference type="SUPFAM" id="SSF47384">
    <property type="entry name" value="Homodimeric domain of signal transducing histidine kinase"/>
    <property type="match status" value="1"/>
</dbReference>
<dbReference type="InterPro" id="IPR005467">
    <property type="entry name" value="His_kinase_dom"/>
</dbReference>
<dbReference type="Proteomes" id="UP000319828">
    <property type="component" value="Unassembled WGS sequence"/>
</dbReference>
<evidence type="ECO:0000256" key="2">
    <source>
        <dbReference type="ARBA" id="ARBA00012438"/>
    </source>
</evidence>
<accession>A0A557NX04</accession>
<dbReference type="Gene3D" id="1.10.287.130">
    <property type="match status" value="1"/>
</dbReference>
<feature type="transmembrane region" description="Helical" evidence="8">
    <location>
        <begin position="12"/>
        <end position="33"/>
    </location>
</feature>
<dbReference type="AlphaFoldDB" id="A0A557NX04"/>
<protein>
    <recommendedName>
        <fullName evidence="2">histidine kinase</fullName>
        <ecNumber evidence="2">2.7.13.3</ecNumber>
    </recommendedName>
</protein>
<name>A0A557NX04_9VIBR</name>
<keyword evidence="7 8" id="KW-1133">Transmembrane helix</keyword>
<dbReference type="InterPro" id="IPR036097">
    <property type="entry name" value="HisK_dim/P_sf"/>
</dbReference>
<evidence type="ECO:0000259" key="9">
    <source>
        <dbReference type="PROSITE" id="PS50109"/>
    </source>
</evidence>